<evidence type="ECO:0000313" key="3">
    <source>
        <dbReference type="Proteomes" id="UP000189796"/>
    </source>
</evidence>
<dbReference type="EMBL" id="LT670817">
    <property type="protein sequence ID" value="SHH74720.1"/>
    <property type="molecule type" value="Genomic_DNA"/>
</dbReference>
<organism evidence="2 3">
    <name type="scientific">Bradyrhizobium erythrophlei</name>
    <dbReference type="NCBI Taxonomy" id="1437360"/>
    <lineage>
        <taxon>Bacteria</taxon>
        <taxon>Pseudomonadati</taxon>
        <taxon>Pseudomonadota</taxon>
        <taxon>Alphaproteobacteria</taxon>
        <taxon>Hyphomicrobiales</taxon>
        <taxon>Nitrobacteraceae</taxon>
        <taxon>Bradyrhizobium</taxon>
    </lineage>
</organism>
<sequence>MTDMTRRKLLSAAGSAAGAAIFTPVVAVLELRAQEALIRSTHFGGPYQALNDIVGKPFTQMGFGRVEYDVEVSPSVIAKLQTQRGNPPFDVAMVSRSFGLRALNAGLLEKVSAADFPEAKALIPQAIPAAGWGVAMISDTFDMMIDTNQVKEPVTSWLDLWKPEFNGKTALPSAANGGATFAFISCIVRAVGGKDQSDAAVNEAFARLKALKPSVRTFYPDSIQPTQLIDRGDISIAPQFGIRIANQSKVSPNIVKTTPKEGIAAIPYDLCITRGSKNVELARKYINLTLTKPVQEQLVGALYGTPSRTDLTLAPELKKLVSLDPAQLFFQDEEYAASKQREWLDRYTREVQS</sequence>
<dbReference type="GO" id="GO:0030288">
    <property type="term" value="C:outer membrane-bounded periplasmic space"/>
    <property type="evidence" value="ECO:0007669"/>
    <property type="project" value="TreeGrafter"/>
</dbReference>
<dbReference type="GO" id="GO:0030976">
    <property type="term" value="F:thiamine pyrophosphate binding"/>
    <property type="evidence" value="ECO:0007669"/>
    <property type="project" value="TreeGrafter"/>
</dbReference>
<dbReference type="Gene3D" id="3.40.190.10">
    <property type="entry name" value="Periplasmic binding protein-like II"/>
    <property type="match status" value="2"/>
</dbReference>
<dbReference type="Proteomes" id="UP000189796">
    <property type="component" value="Chromosome I"/>
</dbReference>
<dbReference type="OrthoDB" id="6529964at2"/>
<dbReference type="InterPro" id="IPR006311">
    <property type="entry name" value="TAT_signal"/>
</dbReference>
<name>A0A1M5VHN3_9BRAD</name>
<reference evidence="2 3" key="1">
    <citation type="submission" date="2016-11" db="EMBL/GenBank/DDBJ databases">
        <authorList>
            <person name="Jaros S."/>
            <person name="Januszkiewicz K."/>
            <person name="Wedrychowicz H."/>
        </authorList>
    </citation>
    <scope>NUCLEOTIDE SEQUENCE [LARGE SCALE GENOMIC DNA]</scope>
    <source>
        <strain evidence="2 3">GAS138</strain>
    </source>
</reference>
<protein>
    <submittedName>
        <fullName evidence="2">Spermidine/putrescine-binding protein</fullName>
    </submittedName>
</protein>
<gene>
    <name evidence="2" type="ORF">SAMN05443248_5973</name>
</gene>
<dbReference type="GO" id="GO:0015888">
    <property type="term" value="P:thiamine transport"/>
    <property type="evidence" value="ECO:0007669"/>
    <property type="project" value="TreeGrafter"/>
</dbReference>
<evidence type="ECO:0000256" key="1">
    <source>
        <dbReference type="ARBA" id="ARBA00022729"/>
    </source>
</evidence>
<keyword evidence="1" id="KW-0732">Signal</keyword>
<dbReference type="GO" id="GO:0030975">
    <property type="term" value="F:thiamine binding"/>
    <property type="evidence" value="ECO:0007669"/>
    <property type="project" value="TreeGrafter"/>
</dbReference>
<dbReference type="AlphaFoldDB" id="A0A1M5VHN3"/>
<dbReference type="SUPFAM" id="SSF53850">
    <property type="entry name" value="Periplasmic binding protein-like II"/>
    <property type="match status" value="1"/>
</dbReference>
<dbReference type="PANTHER" id="PTHR30006">
    <property type="entry name" value="THIAMINE-BINDING PERIPLASMIC PROTEIN-RELATED"/>
    <property type="match status" value="1"/>
</dbReference>
<accession>A0A1M5VHN3</accession>
<evidence type="ECO:0000313" key="2">
    <source>
        <dbReference type="EMBL" id="SHH74720.1"/>
    </source>
</evidence>
<dbReference type="PANTHER" id="PTHR30006:SF2">
    <property type="entry name" value="ABC TRANSPORTER SUBSTRATE-BINDING PROTEIN"/>
    <property type="match status" value="1"/>
</dbReference>
<proteinExistence type="predicted"/>
<dbReference type="RefSeq" id="WP_079604452.1">
    <property type="nucleotide sequence ID" value="NZ_LT670817.1"/>
</dbReference>
<dbReference type="Pfam" id="PF13343">
    <property type="entry name" value="SBP_bac_6"/>
    <property type="match status" value="1"/>
</dbReference>
<dbReference type="PROSITE" id="PS51318">
    <property type="entry name" value="TAT"/>
    <property type="match status" value="1"/>
</dbReference>